<evidence type="ECO:0000313" key="2">
    <source>
        <dbReference type="EMBL" id="AQY38455.1"/>
    </source>
</evidence>
<evidence type="ECO:0000259" key="1">
    <source>
        <dbReference type="Pfam" id="PF26338"/>
    </source>
</evidence>
<proteinExistence type="predicted"/>
<dbReference type="Pfam" id="PF26338">
    <property type="entry name" value="DUF8088"/>
    <property type="match status" value="1"/>
</dbReference>
<sequence>MNTVTINFGPGTAAWKDMQEVAKVLQEKGYSVEPKEGIGMVKLTKDISDEPAIRKIGDLKVGDQVIYQDEVETIHSISRDKYGEYDVQIGCYHEKFCQTSEFELIE</sequence>
<organism evidence="2 3">
    <name type="scientific">Bacillus thuringiensis</name>
    <dbReference type="NCBI Taxonomy" id="1428"/>
    <lineage>
        <taxon>Bacteria</taxon>
        <taxon>Bacillati</taxon>
        <taxon>Bacillota</taxon>
        <taxon>Bacilli</taxon>
        <taxon>Bacillales</taxon>
        <taxon>Bacillaceae</taxon>
        <taxon>Bacillus</taxon>
        <taxon>Bacillus cereus group</taxon>
    </lineage>
</organism>
<protein>
    <recommendedName>
        <fullName evidence="1">DUF8088 domain-containing protein</fullName>
    </recommendedName>
</protein>
<reference evidence="2 3" key="1">
    <citation type="submission" date="2017-03" db="EMBL/GenBank/DDBJ databases">
        <title>Complete genome sequence of Bacillus thuringiensis L-7601, a novel melanin producing strain.</title>
        <authorList>
            <person name="Cai J."/>
            <person name="Cao Z."/>
            <person name="Tan T."/>
        </authorList>
    </citation>
    <scope>NUCLEOTIDE SEQUENCE [LARGE SCALE GENOMIC DNA]</scope>
    <source>
        <strain evidence="2 3">L-7601</strain>
    </source>
</reference>
<dbReference type="RefSeq" id="WP_079245400.1">
    <property type="nucleotide sequence ID" value="NZ_JARSYF010000019.1"/>
</dbReference>
<dbReference type="EMBL" id="CP020002">
    <property type="protein sequence ID" value="AQY38455.1"/>
    <property type="molecule type" value="Genomic_DNA"/>
</dbReference>
<accession>A0A9W3XIB1</accession>
<dbReference type="AlphaFoldDB" id="A0A9W3XIB1"/>
<name>A0A9W3XIB1_BACTU</name>
<dbReference type="InterPro" id="IPR058401">
    <property type="entry name" value="DUF8088"/>
</dbReference>
<evidence type="ECO:0000313" key="3">
    <source>
        <dbReference type="Proteomes" id="UP000191057"/>
    </source>
</evidence>
<feature type="domain" description="DUF8088" evidence="1">
    <location>
        <begin position="4"/>
        <end position="45"/>
    </location>
</feature>
<gene>
    <name evidence="2" type="ORF">B4918_10815</name>
</gene>
<dbReference type="Proteomes" id="UP000191057">
    <property type="component" value="Chromosome"/>
</dbReference>